<dbReference type="Proteomes" id="UP001324427">
    <property type="component" value="Unassembled WGS sequence"/>
</dbReference>
<reference evidence="2 3" key="1">
    <citation type="submission" date="2021-11" db="EMBL/GenBank/DDBJ databases">
        <title>Black yeast isolated from Biological Soil Crust.</title>
        <authorList>
            <person name="Kurbessoian T."/>
        </authorList>
    </citation>
    <scope>NUCLEOTIDE SEQUENCE [LARGE SCALE GENOMIC DNA]</scope>
    <source>
        <strain evidence="2 3">CCFEE 5522</strain>
    </source>
</reference>
<organism evidence="2 3">
    <name type="scientific">Oleoguttula mirabilis</name>
    <dbReference type="NCBI Taxonomy" id="1507867"/>
    <lineage>
        <taxon>Eukaryota</taxon>
        <taxon>Fungi</taxon>
        <taxon>Dikarya</taxon>
        <taxon>Ascomycota</taxon>
        <taxon>Pezizomycotina</taxon>
        <taxon>Dothideomycetes</taxon>
        <taxon>Dothideomycetidae</taxon>
        <taxon>Mycosphaerellales</taxon>
        <taxon>Teratosphaeriaceae</taxon>
        <taxon>Oleoguttula</taxon>
    </lineage>
</organism>
<keyword evidence="3" id="KW-1185">Reference proteome</keyword>
<feature type="compositionally biased region" description="Basic and acidic residues" evidence="1">
    <location>
        <begin position="44"/>
        <end position="74"/>
    </location>
</feature>
<sequence>MPNPPVVQRQTIKQAKAAFKARGRPAISDAEKKQLERSLELDRRAWRSKEQEKRKAEAVRKRQEKERKEKEVRQKAMIGTQRRCDRFGYKSSQFHLGAFFGAGAVKTVEGGQAKSADEDDDSFGDDEVDDEMLLHALESPEAVVTRQHHTRSNSVVSPTSQRTGIRVERSVIETPIILTDELSNFWDELGSSTQIARELAPDPKPKMEARAAEGRADSFNSGDFDLSAEDMEELQPITPVVSKVDSDRKLMPPPALPSKILRVQPVHLPREPKGAPVVSPIYCSASLTAHRQVHADFTMTELEGFVDDDLQLTQAPHG</sequence>
<feature type="compositionally biased region" description="Polar residues" evidence="1">
    <location>
        <begin position="152"/>
        <end position="161"/>
    </location>
</feature>
<proteinExistence type="predicted"/>
<accession>A0AAV9J522</accession>
<feature type="region of interest" description="Disordered" evidence="1">
    <location>
        <begin position="142"/>
        <end position="161"/>
    </location>
</feature>
<dbReference type="EMBL" id="JAVFHQ010000075">
    <property type="protein sequence ID" value="KAK4540076.1"/>
    <property type="molecule type" value="Genomic_DNA"/>
</dbReference>
<gene>
    <name evidence="2" type="ORF">LTR36_009817</name>
</gene>
<protein>
    <submittedName>
        <fullName evidence="2">Uncharacterized protein</fullName>
    </submittedName>
</protein>
<comment type="caution">
    <text evidence="2">The sequence shown here is derived from an EMBL/GenBank/DDBJ whole genome shotgun (WGS) entry which is preliminary data.</text>
</comment>
<feature type="region of interest" description="Disordered" evidence="1">
    <location>
        <begin position="1"/>
        <end position="31"/>
    </location>
</feature>
<dbReference type="AlphaFoldDB" id="A0AAV9J522"/>
<evidence type="ECO:0000313" key="3">
    <source>
        <dbReference type="Proteomes" id="UP001324427"/>
    </source>
</evidence>
<name>A0AAV9J522_9PEZI</name>
<evidence type="ECO:0000313" key="2">
    <source>
        <dbReference type="EMBL" id="KAK4540076.1"/>
    </source>
</evidence>
<feature type="region of interest" description="Disordered" evidence="1">
    <location>
        <begin position="44"/>
        <end position="77"/>
    </location>
</feature>
<evidence type="ECO:0000256" key="1">
    <source>
        <dbReference type="SAM" id="MobiDB-lite"/>
    </source>
</evidence>